<protein>
    <recommendedName>
        <fullName evidence="8">Myosin motor domain-containing protein</fullName>
    </recommendedName>
</protein>
<evidence type="ECO:0000256" key="7">
    <source>
        <dbReference type="SAM" id="Coils"/>
    </source>
</evidence>
<dbReference type="InterPro" id="IPR002110">
    <property type="entry name" value="Ankyrin_rpt"/>
</dbReference>
<dbReference type="SMART" id="SM00242">
    <property type="entry name" value="MYSc"/>
    <property type="match status" value="1"/>
</dbReference>
<dbReference type="Proteomes" id="UP000681722">
    <property type="component" value="Unassembled WGS sequence"/>
</dbReference>
<dbReference type="InterPro" id="IPR036961">
    <property type="entry name" value="Kinesin_motor_dom_sf"/>
</dbReference>
<evidence type="ECO:0000256" key="2">
    <source>
        <dbReference type="ARBA" id="ARBA00022840"/>
    </source>
</evidence>
<keyword evidence="3 6" id="KW-0518">Myosin</keyword>
<feature type="binding site" evidence="6">
    <location>
        <begin position="344"/>
        <end position="351"/>
    </location>
    <ligand>
        <name>ATP</name>
        <dbReference type="ChEBI" id="CHEBI:30616"/>
    </ligand>
</feature>
<evidence type="ECO:0000256" key="3">
    <source>
        <dbReference type="ARBA" id="ARBA00023123"/>
    </source>
</evidence>
<keyword evidence="4 6" id="KW-0505">Motor protein</keyword>
<evidence type="ECO:0000256" key="6">
    <source>
        <dbReference type="PROSITE-ProRule" id="PRU00782"/>
    </source>
</evidence>
<dbReference type="Pfam" id="PF12796">
    <property type="entry name" value="Ank_2"/>
    <property type="match status" value="1"/>
</dbReference>
<proteinExistence type="inferred from homology"/>
<dbReference type="PANTHER" id="PTHR47335">
    <property type="entry name" value="UNCONVENTIONAL MYOSIN-XVI"/>
    <property type="match status" value="1"/>
</dbReference>
<comment type="similarity">
    <text evidence="6">Belongs to the TRAFAC class myosin-kinesin ATPase superfamily. Myosin family.</text>
</comment>
<evidence type="ECO:0000256" key="1">
    <source>
        <dbReference type="ARBA" id="ARBA00022741"/>
    </source>
</evidence>
<feature type="non-terminal residue" evidence="9">
    <location>
        <position position="466"/>
    </location>
</feature>
<dbReference type="GO" id="GO:0003779">
    <property type="term" value="F:actin binding"/>
    <property type="evidence" value="ECO:0007669"/>
    <property type="project" value="UniProtKB-KW"/>
</dbReference>
<keyword evidence="2 6" id="KW-0067">ATP-binding</keyword>
<dbReference type="Gene3D" id="1.25.40.20">
    <property type="entry name" value="Ankyrin repeat-containing domain"/>
    <property type="match status" value="1"/>
</dbReference>
<dbReference type="SUPFAM" id="SSF52540">
    <property type="entry name" value="P-loop containing nucleoside triphosphate hydrolases"/>
    <property type="match status" value="1"/>
</dbReference>
<accession>A0A814DX06</accession>
<dbReference type="InterPro" id="IPR036770">
    <property type="entry name" value="Ankyrin_rpt-contain_sf"/>
</dbReference>
<feature type="domain" description="Myosin motor" evidence="8">
    <location>
        <begin position="250"/>
        <end position="466"/>
    </location>
</feature>
<keyword evidence="7" id="KW-0175">Coiled coil</keyword>
<dbReference type="PANTHER" id="PTHR47335:SF1">
    <property type="entry name" value="UNCONVENTIONAL MYOSIN-XVI"/>
    <property type="match status" value="1"/>
</dbReference>
<dbReference type="PROSITE" id="PS50088">
    <property type="entry name" value="ANK_REPEAT"/>
    <property type="match status" value="2"/>
</dbReference>
<dbReference type="GO" id="GO:0005524">
    <property type="term" value="F:ATP binding"/>
    <property type="evidence" value="ECO:0007669"/>
    <property type="project" value="UniProtKB-UniRule"/>
</dbReference>
<gene>
    <name evidence="9" type="ORF">GPM918_LOCUS11781</name>
    <name evidence="10" type="ORF">SRO942_LOCUS11782</name>
</gene>
<dbReference type="AlphaFoldDB" id="A0A814DX06"/>
<evidence type="ECO:0000256" key="4">
    <source>
        <dbReference type="ARBA" id="ARBA00023175"/>
    </source>
</evidence>
<dbReference type="Proteomes" id="UP000663829">
    <property type="component" value="Unassembled WGS sequence"/>
</dbReference>
<keyword evidence="1 6" id="KW-0547">Nucleotide-binding</keyword>
<dbReference type="GO" id="GO:0016459">
    <property type="term" value="C:myosin complex"/>
    <property type="evidence" value="ECO:0007669"/>
    <property type="project" value="UniProtKB-KW"/>
</dbReference>
<dbReference type="InterPro" id="IPR052838">
    <property type="entry name" value="Myosin-XVI"/>
</dbReference>
<keyword evidence="5" id="KW-0040">ANK repeat</keyword>
<dbReference type="EMBL" id="CAJNOQ010002498">
    <property type="protein sequence ID" value="CAF0961562.1"/>
    <property type="molecule type" value="Genomic_DNA"/>
</dbReference>
<sequence>MDLHQDEKQSLLKFGSEPRVRRKSLDGSASCGSRAKIIQNDILMPQIDNVRISKEQVMLEDCQKLLDQNEELDKPDKYGITLLHIAAAKAYENVVRLLIKNSVNVDARDETGATALHLSAKHSQGLIIKLLLDAKANPCLRDKFGRKPSEVARETVIRLALICAEVKHERYEQSEDSLEEEQENFETEDDDDDERLFIMLEKWPVKNATTTETLEQKHSQLKEEEDVQTLDIDIFHGTSTGHESSLPNKYSNDDLAQLPEINEQSLLFDLEIRFRQGQVYTWIGDILIALNPFSLLPIYGRKISELFKLTESIVSLSPHIYGCAERLYRNMLREQASQCVVISGLSGSGKTESCKYIVQHLLSRAISFETMLNVKINQVNPLMEAFGNAKTWINNNSSRFGKYLEIHFSQTGNVLGAHLKEYLLEKSRVISHNSDEGNFHIFYMLFAGLSQETLARNGLRMPNEHR</sequence>
<dbReference type="SMART" id="SM00248">
    <property type="entry name" value="ANK"/>
    <property type="match status" value="2"/>
</dbReference>
<comment type="caution">
    <text evidence="9">The sequence shown here is derived from an EMBL/GenBank/DDBJ whole genome shotgun (WGS) entry which is preliminary data.</text>
</comment>
<comment type="caution">
    <text evidence="6">Lacks conserved residue(s) required for the propagation of feature annotation.</text>
</comment>
<dbReference type="PROSITE" id="PS51456">
    <property type="entry name" value="MYOSIN_MOTOR"/>
    <property type="match status" value="1"/>
</dbReference>
<dbReference type="GO" id="GO:0003774">
    <property type="term" value="F:cytoskeletal motor activity"/>
    <property type="evidence" value="ECO:0007669"/>
    <property type="project" value="UniProtKB-UniRule"/>
</dbReference>
<feature type="coiled-coil region" evidence="7">
    <location>
        <begin position="161"/>
        <end position="191"/>
    </location>
</feature>
<evidence type="ECO:0000259" key="8">
    <source>
        <dbReference type="PROSITE" id="PS51456"/>
    </source>
</evidence>
<dbReference type="PRINTS" id="PR00193">
    <property type="entry name" value="MYOSINHEAVY"/>
</dbReference>
<dbReference type="Pfam" id="PF00063">
    <property type="entry name" value="Myosin_head"/>
    <property type="match status" value="1"/>
</dbReference>
<dbReference type="PROSITE" id="PS50297">
    <property type="entry name" value="ANK_REP_REGION"/>
    <property type="match status" value="2"/>
</dbReference>
<dbReference type="SUPFAM" id="SSF48403">
    <property type="entry name" value="Ankyrin repeat"/>
    <property type="match status" value="1"/>
</dbReference>
<evidence type="ECO:0000313" key="9">
    <source>
        <dbReference type="EMBL" id="CAF0961562.1"/>
    </source>
</evidence>
<evidence type="ECO:0000256" key="5">
    <source>
        <dbReference type="PROSITE-ProRule" id="PRU00023"/>
    </source>
</evidence>
<dbReference type="EMBL" id="CAJOBC010002498">
    <property type="protein sequence ID" value="CAF3736037.1"/>
    <property type="molecule type" value="Genomic_DNA"/>
</dbReference>
<dbReference type="InterPro" id="IPR001609">
    <property type="entry name" value="Myosin_head_motor_dom-like"/>
</dbReference>
<keyword evidence="6" id="KW-0009">Actin-binding</keyword>
<evidence type="ECO:0000313" key="11">
    <source>
        <dbReference type="Proteomes" id="UP000663829"/>
    </source>
</evidence>
<evidence type="ECO:0000313" key="10">
    <source>
        <dbReference type="EMBL" id="CAF3736037.1"/>
    </source>
</evidence>
<keyword evidence="11" id="KW-1185">Reference proteome</keyword>
<dbReference type="InterPro" id="IPR027417">
    <property type="entry name" value="P-loop_NTPase"/>
</dbReference>
<feature type="repeat" description="ANK" evidence="5">
    <location>
        <begin position="111"/>
        <end position="143"/>
    </location>
</feature>
<feature type="repeat" description="ANK" evidence="5">
    <location>
        <begin position="78"/>
        <end position="110"/>
    </location>
</feature>
<organism evidence="9 11">
    <name type="scientific">Didymodactylos carnosus</name>
    <dbReference type="NCBI Taxonomy" id="1234261"/>
    <lineage>
        <taxon>Eukaryota</taxon>
        <taxon>Metazoa</taxon>
        <taxon>Spiralia</taxon>
        <taxon>Gnathifera</taxon>
        <taxon>Rotifera</taxon>
        <taxon>Eurotatoria</taxon>
        <taxon>Bdelloidea</taxon>
        <taxon>Philodinida</taxon>
        <taxon>Philodinidae</taxon>
        <taxon>Didymodactylos</taxon>
    </lineage>
</organism>
<reference evidence="9" key="1">
    <citation type="submission" date="2021-02" db="EMBL/GenBank/DDBJ databases">
        <authorList>
            <person name="Nowell W R."/>
        </authorList>
    </citation>
    <scope>NUCLEOTIDE SEQUENCE</scope>
</reference>
<dbReference type="OrthoDB" id="10055605at2759"/>
<dbReference type="Gene3D" id="3.40.850.10">
    <property type="entry name" value="Kinesin motor domain"/>
    <property type="match status" value="1"/>
</dbReference>
<name>A0A814DX06_9BILA</name>